<name>A0A517YCK6_9BACT</name>
<dbReference type="EMBL" id="CP036274">
    <property type="protein sequence ID" value="QDU27975.1"/>
    <property type="molecule type" value="Genomic_DNA"/>
</dbReference>
<dbReference type="KEGG" id="aagg:ETAA8_30670"/>
<dbReference type="AlphaFoldDB" id="A0A517YCK6"/>
<gene>
    <name evidence="1" type="ORF">ETAA8_30670</name>
</gene>
<sequence>MLRKWRALAGWGVFVLTWNYSPLTSPISCNLGVEPLRQPQMGGVQQWTPLLNARYGNSRVCGGLVFNNRGIIERLGSFRSLLKEGTIDVSRRSAYSLALARRCEECPKKVCGDFAGQI</sequence>
<reference evidence="1 2" key="1">
    <citation type="submission" date="2019-02" db="EMBL/GenBank/DDBJ databases">
        <title>Deep-cultivation of Planctomycetes and their phenomic and genomic characterization uncovers novel biology.</title>
        <authorList>
            <person name="Wiegand S."/>
            <person name="Jogler M."/>
            <person name="Boedeker C."/>
            <person name="Pinto D."/>
            <person name="Vollmers J."/>
            <person name="Rivas-Marin E."/>
            <person name="Kohn T."/>
            <person name="Peeters S.H."/>
            <person name="Heuer A."/>
            <person name="Rast P."/>
            <person name="Oberbeckmann S."/>
            <person name="Bunk B."/>
            <person name="Jeske O."/>
            <person name="Meyerdierks A."/>
            <person name="Storesund J.E."/>
            <person name="Kallscheuer N."/>
            <person name="Luecker S."/>
            <person name="Lage O.M."/>
            <person name="Pohl T."/>
            <person name="Merkel B.J."/>
            <person name="Hornburger P."/>
            <person name="Mueller R.-W."/>
            <person name="Bruemmer F."/>
            <person name="Labrenz M."/>
            <person name="Spormann A.M."/>
            <person name="Op den Camp H."/>
            <person name="Overmann J."/>
            <person name="Amann R."/>
            <person name="Jetten M.S.M."/>
            <person name="Mascher T."/>
            <person name="Medema M.H."/>
            <person name="Devos D.P."/>
            <person name="Kaster A.-K."/>
            <person name="Ovreas L."/>
            <person name="Rohde M."/>
            <person name="Galperin M.Y."/>
            <person name="Jogler C."/>
        </authorList>
    </citation>
    <scope>NUCLEOTIDE SEQUENCE [LARGE SCALE GENOMIC DNA]</scope>
    <source>
        <strain evidence="1 2">ETA_A8</strain>
    </source>
</reference>
<proteinExistence type="predicted"/>
<accession>A0A517YCK6</accession>
<evidence type="ECO:0000313" key="2">
    <source>
        <dbReference type="Proteomes" id="UP000315017"/>
    </source>
</evidence>
<protein>
    <submittedName>
        <fullName evidence="1">Uncharacterized protein</fullName>
    </submittedName>
</protein>
<dbReference type="Proteomes" id="UP000315017">
    <property type="component" value="Chromosome"/>
</dbReference>
<evidence type="ECO:0000313" key="1">
    <source>
        <dbReference type="EMBL" id="QDU27975.1"/>
    </source>
</evidence>
<organism evidence="1 2">
    <name type="scientific">Anatilimnocola aggregata</name>
    <dbReference type="NCBI Taxonomy" id="2528021"/>
    <lineage>
        <taxon>Bacteria</taxon>
        <taxon>Pseudomonadati</taxon>
        <taxon>Planctomycetota</taxon>
        <taxon>Planctomycetia</taxon>
        <taxon>Pirellulales</taxon>
        <taxon>Pirellulaceae</taxon>
        <taxon>Anatilimnocola</taxon>
    </lineage>
</organism>
<keyword evidence="2" id="KW-1185">Reference proteome</keyword>